<protein>
    <recommendedName>
        <fullName evidence="4">Transmembrane protein</fullName>
    </recommendedName>
</protein>
<keyword evidence="3" id="KW-1185">Reference proteome</keyword>
<feature type="transmembrane region" description="Helical" evidence="1">
    <location>
        <begin position="6"/>
        <end position="28"/>
    </location>
</feature>
<evidence type="ECO:0008006" key="4">
    <source>
        <dbReference type="Google" id="ProtNLM"/>
    </source>
</evidence>
<gene>
    <name evidence="2" type="ORF">ACFPN5_22215</name>
</gene>
<feature type="transmembrane region" description="Helical" evidence="1">
    <location>
        <begin position="122"/>
        <end position="138"/>
    </location>
</feature>
<organism evidence="2 3">
    <name type="scientific">Massilia niabensis</name>
    <dbReference type="NCBI Taxonomy" id="544910"/>
    <lineage>
        <taxon>Bacteria</taxon>
        <taxon>Pseudomonadati</taxon>
        <taxon>Pseudomonadota</taxon>
        <taxon>Betaproteobacteria</taxon>
        <taxon>Burkholderiales</taxon>
        <taxon>Oxalobacteraceae</taxon>
        <taxon>Telluria group</taxon>
        <taxon>Massilia</taxon>
    </lineage>
</organism>
<proteinExistence type="predicted"/>
<keyword evidence="1" id="KW-0812">Transmembrane</keyword>
<evidence type="ECO:0000313" key="2">
    <source>
        <dbReference type="EMBL" id="MFC5462529.1"/>
    </source>
</evidence>
<keyword evidence="1" id="KW-1133">Transmembrane helix</keyword>
<feature type="transmembrane region" description="Helical" evidence="1">
    <location>
        <begin position="61"/>
        <end position="82"/>
    </location>
</feature>
<dbReference type="NCBIfam" id="NF047765">
    <property type="entry name" value="LIC_13387_fam"/>
    <property type="match status" value="1"/>
</dbReference>
<feature type="transmembrane region" description="Helical" evidence="1">
    <location>
        <begin position="88"/>
        <end position="110"/>
    </location>
</feature>
<evidence type="ECO:0000313" key="3">
    <source>
        <dbReference type="Proteomes" id="UP001596050"/>
    </source>
</evidence>
<comment type="caution">
    <text evidence="2">The sequence shown here is derived from an EMBL/GenBank/DDBJ whole genome shotgun (WGS) entry which is preliminary data.</text>
</comment>
<dbReference type="Proteomes" id="UP001596050">
    <property type="component" value="Unassembled WGS sequence"/>
</dbReference>
<evidence type="ECO:0000256" key="1">
    <source>
        <dbReference type="SAM" id="Phobius"/>
    </source>
</evidence>
<accession>A0ABW0L9M2</accession>
<dbReference type="RefSeq" id="WP_379786012.1">
    <property type="nucleotide sequence ID" value="NZ_JBHSMU010000016.1"/>
</dbReference>
<sequence>MPTLPAILMGAGAGMILVLGLAHLLFTFRGPAFMPRDRALRARMEEAAPVISRETTMWKAWVGFNASHSFGAILFGAVYGYLALLHEAFLFGSRFLLVLGLLLLCGYAVLAQRYWFSTPFRGILLALGLYVAALLPVWG</sequence>
<keyword evidence="1" id="KW-0472">Membrane</keyword>
<dbReference type="InterPro" id="IPR058068">
    <property type="entry name" value="LIC_13387-like"/>
</dbReference>
<reference evidence="3" key="1">
    <citation type="journal article" date="2019" name="Int. J. Syst. Evol. Microbiol.">
        <title>The Global Catalogue of Microorganisms (GCM) 10K type strain sequencing project: providing services to taxonomists for standard genome sequencing and annotation.</title>
        <authorList>
            <consortium name="The Broad Institute Genomics Platform"/>
            <consortium name="The Broad Institute Genome Sequencing Center for Infectious Disease"/>
            <person name="Wu L."/>
            <person name="Ma J."/>
        </authorList>
    </citation>
    <scope>NUCLEOTIDE SEQUENCE [LARGE SCALE GENOMIC DNA]</scope>
    <source>
        <strain evidence="3">KACC 12649</strain>
    </source>
</reference>
<name>A0ABW0L9M2_9BURK</name>
<dbReference type="EMBL" id="JBHSMU010000016">
    <property type="protein sequence ID" value="MFC5462529.1"/>
    <property type="molecule type" value="Genomic_DNA"/>
</dbReference>